<evidence type="ECO:0000256" key="10">
    <source>
        <dbReference type="RuleBase" id="RU362123"/>
    </source>
</evidence>
<keyword evidence="9 10" id="KW-0472">Membrane</keyword>
<accession>A0ABM5NBB9</accession>
<dbReference type="Proteomes" id="UP000003121">
    <property type="component" value="Chromosome"/>
</dbReference>
<sequence>MKTKDKGCTFWGAMLSIALHVFVIIYLNYKHSDSFELGGFGGEIGDFESITILTELPVGELKDFSIKSSQSSKAEPETQIEKQEMLEEKIEEQEELPSEDIDVNSEAPKSEVIAVESNKDADIQKDIKKEVIAKEKTKPKPVPKTKPKPVPKSSKKPKPSTQTNNSNNTNDKPSAVDSIAGASVNSTASAPVSGSGNKVSSPSTGVGSSNSKSYQSSLFAHLNRHKTYPQSALINKEEGVVAVRIVIDASGNVLSAEVKRASKYVALNQAARDLFMKASPLPKPPNSMMNGETLSFTIPIEYDIKKYLKNR</sequence>
<feature type="compositionally biased region" description="Low complexity" evidence="11">
    <location>
        <begin position="159"/>
        <end position="173"/>
    </location>
</feature>
<feature type="compositionally biased region" description="Acidic residues" evidence="11">
    <location>
        <begin position="89"/>
        <end position="103"/>
    </location>
</feature>
<feature type="compositionally biased region" description="Polar residues" evidence="11">
    <location>
        <begin position="183"/>
        <end position="197"/>
    </location>
</feature>
<evidence type="ECO:0000256" key="5">
    <source>
        <dbReference type="ARBA" id="ARBA00022519"/>
    </source>
</evidence>
<evidence type="ECO:0000256" key="8">
    <source>
        <dbReference type="ARBA" id="ARBA00022989"/>
    </source>
</evidence>
<keyword evidence="5 10" id="KW-0997">Cell inner membrane</keyword>
<keyword evidence="8 10" id="KW-1133">Transmembrane helix</keyword>
<keyword evidence="3 10" id="KW-0813">Transport</keyword>
<dbReference type="PANTHER" id="PTHR33446">
    <property type="entry name" value="PROTEIN TONB-RELATED"/>
    <property type="match status" value="1"/>
</dbReference>
<evidence type="ECO:0000256" key="6">
    <source>
        <dbReference type="ARBA" id="ARBA00022692"/>
    </source>
</evidence>
<keyword evidence="7 10" id="KW-0653">Protein transport</keyword>
<comment type="similarity">
    <text evidence="2 10">Belongs to the TonB family.</text>
</comment>
<dbReference type="PROSITE" id="PS52015">
    <property type="entry name" value="TONB_CTD"/>
    <property type="match status" value="1"/>
</dbReference>
<comment type="function">
    <text evidence="10">Interacts with outer membrane receptor proteins that carry out high-affinity binding and energy dependent uptake into the periplasmic space of specific substrates. It could act to transduce energy from the cytoplasmic membrane to specific energy-requiring processes in the outer membrane, resulting in the release into the periplasm of ligands bound by these outer membrane proteins.</text>
</comment>
<evidence type="ECO:0000256" key="3">
    <source>
        <dbReference type="ARBA" id="ARBA00022448"/>
    </source>
</evidence>
<evidence type="ECO:0000259" key="12">
    <source>
        <dbReference type="PROSITE" id="PS52015"/>
    </source>
</evidence>
<keyword evidence="10" id="KW-0735">Signal-anchor</keyword>
<proteinExistence type="inferred from homology"/>
<reference evidence="13 14" key="1">
    <citation type="journal article" date="2012" name="Vet. Microbiol.">
        <title>Comparative genomic analyses of the Taylorellae.</title>
        <authorList>
            <person name="Hauser H."/>
            <person name="Richter D.C."/>
            <person name="van Tonder A."/>
            <person name="Clark L."/>
            <person name="Preston A."/>
        </authorList>
    </citation>
    <scope>NUCLEOTIDE SEQUENCE [LARGE SCALE GENOMIC DNA]</scope>
    <source>
        <strain evidence="13 14">ATCC 35865</strain>
    </source>
</reference>
<feature type="compositionally biased region" description="Basic and acidic residues" evidence="11">
    <location>
        <begin position="117"/>
        <end position="138"/>
    </location>
</feature>
<feature type="compositionally biased region" description="Low complexity" evidence="11">
    <location>
        <begin position="198"/>
        <end position="213"/>
    </location>
</feature>
<dbReference type="Pfam" id="PF03544">
    <property type="entry name" value="TonB_C"/>
    <property type="match status" value="1"/>
</dbReference>
<dbReference type="NCBIfam" id="TIGR01352">
    <property type="entry name" value="tonB_Cterm"/>
    <property type="match status" value="1"/>
</dbReference>
<dbReference type="SUPFAM" id="SSF74653">
    <property type="entry name" value="TolA/TonB C-terminal domain"/>
    <property type="match status" value="1"/>
</dbReference>
<evidence type="ECO:0000256" key="7">
    <source>
        <dbReference type="ARBA" id="ARBA00022927"/>
    </source>
</evidence>
<organism evidence="13 14">
    <name type="scientific">Taylorella equigenitalis ATCC 35865</name>
    <dbReference type="NCBI Taxonomy" id="743973"/>
    <lineage>
        <taxon>Bacteria</taxon>
        <taxon>Pseudomonadati</taxon>
        <taxon>Pseudomonadota</taxon>
        <taxon>Betaproteobacteria</taxon>
        <taxon>Burkholderiales</taxon>
        <taxon>Alcaligenaceae</taxon>
        <taxon>Taylorella</taxon>
    </lineage>
</organism>
<evidence type="ECO:0000256" key="9">
    <source>
        <dbReference type="ARBA" id="ARBA00023136"/>
    </source>
</evidence>
<dbReference type="PRINTS" id="PR01374">
    <property type="entry name" value="TONBPROTEIN"/>
</dbReference>
<keyword evidence="6 10" id="KW-0812">Transmembrane</keyword>
<feature type="compositionally biased region" description="Basic residues" evidence="11">
    <location>
        <begin position="139"/>
        <end position="158"/>
    </location>
</feature>
<evidence type="ECO:0000256" key="1">
    <source>
        <dbReference type="ARBA" id="ARBA00004383"/>
    </source>
</evidence>
<keyword evidence="4 10" id="KW-1003">Cell membrane</keyword>
<feature type="region of interest" description="Disordered" evidence="11">
    <location>
        <begin position="87"/>
        <end position="213"/>
    </location>
</feature>
<evidence type="ECO:0000313" key="14">
    <source>
        <dbReference type="Proteomes" id="UP000003121"/>
    </source>
</evidence>
<dbReference type="EMBL" id="CP003264">
    <property type="protein sequence ID" value="AFN36095.1"/>
    <property type="molecule type" value="Genomic_DNA"/>
</dbReference>
<dbReference type="InterPro" id="IPR006260">
    <property type="entry name" value="TonB/TolA_C"/>
</dbReference>
<dbReference type="Gene3D" id="3.30.1150.10">
    <property type="match status" value="1"/>
</dbReference>
<feature type="domain" description="TonB C-terminal" evidence="12">
    <location>
        <begin position="213"/>
        <end position="311"/>
    </location>
</feature>
<gene>
    <name evidence="13" type="ORF">KUI_1026</name>
</gene>
<feature type="transmembrane region" description="Helical" evidence="10">
    <location>
        <begin position="7"/>
        <end position="27"/>
    </location>
</feature>
<comment type="subcellular location">
    <subcellularLocation>
        <location evidence="1 10">Cell inner membrane</location>
        <topology evidence="1 10">Single-pass membrane protein</topology>
        <orientation evidence="1 10">Periplasmic side</orientation>
    </subcellularLocation>
</comment>
<evidence type="ECO:0000256" key="4">
    <source>
        <dbReference type="ARBA" id="ARBA00022475"/>
    </source>
</evidence>
<evidence type="ECO:0000256" key="11">
    <source>
        <dbReference type="SAM" id="MobiDB-lite"/>
    </source>
</evidence>
<protein>
    <recommendedName>
        <fullName evidence="10">Protein TonB</fullName>
    </recommendedName>
</protein>
<dbReference type="InterPro" id="IPR003538">
    <property type="entry name" value="TonB"/>
</dbReference>
<dbReference type="InterPro" id="IPR037682">
    <property type="entry name" value="TonB_C"/>
</dbReference>
<dbReference type="RefSeq" id="WP_014840455.1">
    <property type="nucleotide sequence ID" value="NC_018108.1"/>
</dbReference>
<keyword evidence="13" id="KW-0675">Receptor</keyword>
<keyword evidence="14" id="KW-1185">Reference proteome</keyword>
<name>A0ABM5NBB9_9BURK</name>
<evidence type="ECO:0000256" key="2">
    <source>
        <dbReference type="ARBA" id="ARBA00006555"/>
    </source>
</evidence>
<dbReference type="InterPro" id="IPR051045">
    <property type="entry name" value="TonB-dependent_transducer"/>
</dbReference>
<dbReference type="PANTHER" id="PTHR33446:SF2">
    <property type="entry name" value="PROTEIN TONB"/>
    <property type="match status" value="1"/>
</dbReference>
<evidence type="ECO:0000313" key="13">
    <source>
        <dbReference type="EMBL" id="AFN36095.1"/>
    </source>
</evidence>